<dbReference type="EnsemblPlants" id="EMT21527">
    <property type="protein sequence ID" value="EMT21527"/>
    <property type="gene ID" value="F775_20084"/>
</dbReference>
<dbReference type="Pfam" id="PF14541">
    <property type="entry name" value="TAXi_C"/>
    <property type="match status" value="1"/>
</dbReference>
<proteinExistence type="inferred from homology"/>
<sequence>MALLIPSRAPASAMRKRRVIQPTQQKEPPKKARRGFRGKKWKEKKEKREGAADKMTERFEGISAKKEDACVKRSKMKEQKKGIPHAVGVVRPVDFLAGVLTSMTLVLLIKFFSDSKYGFNDRQFCDSLDDQPRLIHSLNITVWFVEIVKSIGILPYNTGYLKVLLLFILAPTMASSTGCPSPTFDGALEFPLFHRDHPCVQQHLGNTRSGNIVEMDLSLPIDLIQNDDINNFLFLMPIKLGTPPVWNLVAVDTGASLSFVQCQPCTLRCHKQSDAGEIFDPSKSESFSRVGCSEESCRTVQRALRLQSKACMEKEDSCLYSMTFGGTSSYSVGKLVRDRLAIGQYAKGYSFPDFLFGCSLDTEYHQYEAGLVGFADEPFSFFEQVAPLVNYKAFSYCFPSDRRKTGYLSIGDYPRVNSTSYTPLFLAWQRSQYALKLDEVVVNGIALVTTPSEMIVDSGFRWTSLLSDTFNQLDATITKALQPLGYNRSYYRGSDYICFEDAHFQQFSNWAALPAVELKFNMGITLTLQPQSSFHFHNDYGLCTYFMRDASLGSGVQILGNTMTRSVGITFDIRGGQFAFRKGDC</sequence>
<dbReference type="AlphaFoldDB" id="M8C375"/>
<dbReference type="PANTHER" id="PTHR47965:SF20">
    <property type="entry name" value="OS05G0591300 PROTEIN"/>
    <property type="match status" value="1"/>
</dbReference>
<evidence type="ECO:0000256" key="1">
    <source>
        <dbReference type="ARBA" id="ARBA00007447"/>
    </source>
</evidence>
<evidence type="ECO:0000256" key="3">
    <source>
        <dbReference type="SAM" id="MobiDB-lite"/>
    </source>
</evidence>
<dbReference type="GO" id="GO:0004190">
    <property type="term" value="F:aspartic-type endopeptidase activity"/>
    <property type="evidence" value="ECO:0007669"/>
    <property type="project" value="InterPro"/>
</dbReference>
<organism evidence="4">
    <name type="scientific">Aegilops tauschii</name>
    <name type="common">Tausch's goatgrass</name>
    <name type="synonym">Aegilops squarrosa</name>
    <dbReference type="NCBI Taxonomy" id="37682"/>
    <lineage>
        <taxon>Eukaryota</taxon>
        <taxon>Viridiplantae</taxon>
        <taxon>Streptophyta</taxon>
        <taxon>Embryophyta</taxon>
        <taxon>Tracheophyta</taxon>
        <taxon>Spermatophyta</taxon>
        <taxon>Magnoliopsida</taxon>
        <taxon>Liliopsida</taxon>
        <taxon>Poales</taxon>
        <taxon>Poaceae</taxon>
        <taxon>BOP clade</taxon>
        <taxon>Pooideae</taxon>
        <taxon>Triticodae</taxon>
        <taxon>Triticeae</taxon>
        <taxon>Triticinae</taxon>
        <taxon>Aegilops</taxon>
    </lineage>
</organism>
<feature type="compositionally biased region" description="Basic and acidic residues" evidence="3">
    <location>
        <begin position="43"/>
        <end position="53"/>
    </location>
</feature>
<dbReference type="InterPro" id="IPR001461">
    <property type="entry name" value="Aspartic_peptidase_A1"/>
</dbReference>
<feature type="compositionally biased region" description="Basic residues" evidence="3">
    <location>
        <begin position="31"/>
        <end position="42"/>
    </location>
</feature>
<feature type="active site" evidence="2">
    <location>
        <position position="252"/>
    </location>
</feature>
<dbReference type="PANTHER" id="PTHR47965">
    <property type="entry name" value="ASPARTYL PROTEASE-RELATED"/>
    <property type="match status" value="1"/>
</dbReference>
<dbReference type="PROSITE" id="PS51767">
    <property type="entry name" value="PEPTIDASE_A1"/>
    <property type="match status" value="1"/>
</dbReference>
<dbReference type="InterPro" id="IPR033121">
    <property type="entry name" value="PEPTIDASE_A1"/>
</dbReference>
<accession>M8C375</accession>
<evidence type="ECO:0000313" key="4">
    <source>
        <dbReference type="EnsemblPlants" id="EMT21527"/>
    </source>
</evidence>
<reference evidence="4" key="1">
    <citation type="submission" date="2015-06" db="UniProtKB">
        <authorList>
            <consortium name="EnsemblPlants"/>
        </authorList>
    </citation>
    <scope>IDENTIFICATION</scope>
</reference>
<comment type="similarity">
    <text evidence="1">Belongs to the peptidase A1 family.</text>
</comment>
<dbReference type="InterPro" id="IPR032799">
    <property type="entry name" value="TAXi_C"/>
</dbReference>
<dbReference type="SUPFAM" id="SSF50630">
    <property type="entry name" value="Acid proteases"/>
    <property type="match status" value="1"/>
</dbReference>
<dbReference type="FunFam" id="2.40.70.10:FF:000077">
    <property type="entry name" value="Aspartic proteinase nepenthesin-2"/>
    <property type="match status" value="1"/>
</dbReference>
<evidence type="ECO:0000256" key="2">
    <source>
        <dbReference type="PIRSR" id="PIRSR601461-1"/>
    </source>
</evidence>
<feature type="active site" evidence="2">
    <location>
        <position position="457"/>
    </location>
</feature>
<feature type="region of interest" description="Disordered" evidence="3">
    <location>
        <begin position="1"/>
        <end position="53"/>
    </location>
</feature>
<dbReference type="GO" id="GO:0006508">
    <property type="term" value="P:proteolysis"/>
    <property type="evidence" value="ECO:0007669"/>
    <property type="project" value="InterPro"/>
</dbReference>
<dbReference type="InterPro" id="IPR032861">
    <property type="entry name" value="TAXi_N"/>
</dbReference>
<dbReference type="Pfam" id="PF14543">
    <property type="entry name" value="TAXi_N"/>
    <property type="match status" value="1"/>
</dbReference>
<protein>
    <submittedName>
        <fullName evidence="4">Aspartic proteinase nepenthesin-2</fullName>
    </submittedName>
</protein>
<dbReference type="Gene3D" id="2.40.70.10">
    <property type="entry name" value="Acid Proteases"/>
    <property type="match status" value="2"/>
</dbReference>
<name>M8C375_AEGTA</name>
<dbReference type="InterPro" id="IPR021109">
    <property type="entry name" value="Peptidase_aspartic_dom_sf"/>
</dbReference>